<sequence>MTESTDSARVAESFLPYHEVHRIHGAYTEYLDSGQHDLWLDLFTVDGSLTVREEVYSGRSGLRRFLAGRGHHAGTHFTGPPIFLGGTVSHCVVKANFLALKRTESGIVVSAVGTYHDELRVENGGWWIAARRVHIGVM</sequence>
<dbReference type="EMBL" id="JACJHR010000092">
    <property type="protein sequence ID" value="MBB2505136.1"/>
    <property type="molecule type" value="Genomic_DNA"/>
</dbReference>
<dbReference type="Gene3D" id="3.10.450.50">
    <property type="match status" value="1"/>
</dbReference>
<accession>A0A8E1W6S0</accession>
<organism evidence="2 3">
    <name type="scientific">Amycolatopsis echigonensis</name>
    <dbReference type="NCBI Taxonomy" id="2576905"/>
    <lineage>
        <taxon>Bacteria</taxon>
        <taxon>Bacillati</taxon>
        <taxon>Actinomycetota</taxon>
        <taxon>Actinomycetes</taxon>
        <taxon>Pseudonocardiales</taxon>
        <taxon>Pseudonocardiaceae</taxon>
        <taxon>Amycolatopsis</taxon>
    </lineage>
</organism>
<evidence type="ECO:0000313" key="3">
    <source>
        <dbReference type="Proteomes" id="UP000550260"/>
    </source>
</evidence>
<dbReference type="Proteomes" id="UP000550260">
    <property type="component" value="Unassembled WGS sequence"/>
</dbReference>
<proteinExistence type="predicted"/>
<dbReference type="RefSeq" id="WP_183126694.1">
    <property type="nucleotide sequence ID" value="NZ_JACJHR010000092.1"/>
</dbReference>
<feature type="domain" description="SnoaL-like" evidence="1">
    <location>
        <begin position="17"/>
        <end position="132"/>
    </location>
</feature>
<protein>
    <submittedName>
        <fullName evidence="2">Nuclear transport factor 2 family protein</fullName>
    </submittedName>
</protein>
<evidence type="ECO:0000313" key="2">
    <source>
        <dbReference type="EMBL" id="MBB2505136.1"/>
    </source>
</evidence>
<dbReference type="InterPro" id="IPR032710">
    <property type="entry name" value="NTF2-like_dom_sf"/>
</dbReference>
<evidence type="ECO:0000259" key="1">
    <source>
        <dbReference type="Pfam" id="PF13577"/>
    </source>
</evidence>
<dbReference type="InterPro" id="IPR037401">
    <property type="entry name" value="SnoaL-like"/>
</dbReference>
<dbReference type="Pfam" id="PF13577">
    <property type="entry name" value="SnoaL_4"/>
    <property type="match status" value="1"/>
</dbReference>
<dbReference type="AlphaFoldDB" id="A0A8E1W6S0"/>
<gene>
    <name evidence="2" type="ORF">H5411_39165</name>
</gene>
<dbReference type="SUPFAM" id="SSF54427">
    <property type="entry name" value="NTF2-like"/>
    <property type="match status" value="1"/>
</dbReference>
<reference evidence="2 3" key="1">
    <citation type="submission" date="2020-08" db="EMBL/GenBank/DDBJ databases">
        <title>Amycolatopsis echigonensis JCM 21831.</title>
        <authorList>
            <person name="Tedsree N."/>
            <person name="Kuncharoen N."/>
            <person name="Likhitwitayawuid K."/>
            <person name="Tanasupawat S."/>
        </authorList>
    </citation>
    <scope>NUCLEOTIDE SEQUENCE [LARGE SCALE GENOMIC DNA]</scope>
    <source>
        <strain evidence="2 3">JCM 21831</strain>
    </source>
</reference>
<name>A0A8E1W6S0_9PSEU</name>
<comment type="caution">
    <text evidence="2">The sequence shown here is derived from an EMBL/GenBank/DDBJ whole genome shotgun (WGS) entry which is preliminary data.</text>
</comment>